<dbReference type="KEGG" id="vg:5076224"/>
<evidence type="ECO:0000313" key="2">
    <source>
        <dbReference type="Proteomes" id="UP000008090"/>
    </source>
</evidence>
<dbReference type="OrthoDB" id="34822at10239"/>
<protein>
    <submittedName>
        <fullName evidence="1">Putative phage-related protein</fullName>
    </submittedName>
</protein>
<dbReference type="Proteomes" id="UP000008090">
    <property type="component" value="Segment"/>
</dbReference>
<evidence type="ECO:0000313" key="1">
    <source>
        <dbReference type="EMBL" id="AAS38492.1"/>
    </source>
</evidence>
<dbReference type="Pfam" id="PF10109">
    <property type="entry name" value="Phage_TAC_7"/>
    <property type="match status" value="1"/>
</dbReference>
<dbReference type="GeneID" id="5076224"/>
<keyword evidence="2" id="KW-1185">Reference proteome</keyword>
<sequence length="195" mass="21679">MTKQTHFQPETLTLRWPIKDDKGNDITTLTLGAIYHGDHAEVLAGDPEEREAFAQFARLSCGLSANEVKRLKMPDWNALRLKLSDLVAKGSDFFLKRAGVAIDTDKPLLLIPIQGDDGRTIDAVELQVPSVETTDLMQKQPNAEARSQFITMSCTGLSHDELNRLSAPDWNYLQGRINDFLNETADYFPAGTSTS</sequence>
<name>Q6R4W4_9CAUD</name>
<organism evidence="1 2">
    <name type="scientific">Vibrio phage VP882</name>
    <dbReference type="NCBI Taxonomy" id="2913982"/>
    <lineage>
        <taxon>Viruses</taxon>
        <taxon>Duplodnaviria</taxon>
        <taxon>Heunggongvirae</taxon>
        <taxon>Uroviricota</taxon>
        <taxon>Caudoviricetes</taxon>
        <taxon>Hapunavirus</taxon>
        <taxon>Hapunavirus VP882</taxon>
    </lineage>
</organism>
<proteinExistence type="predicted"/>
<reference evidence="1 2" key="1">
    <citation type="journal article" date="2009" name="Appl. Environ. Microbiol.">
        <title>Characterization of a new plasmid-like prophage in a pandemic Vibrio parahaemolyticus O3:K6 strain.</title>
        <authorList>
            <person name="Lan S.F."/>
            <person name="Huang C.H."/>
            <person name="Chang C.H."/>
            <person name="Liao W.C."/>
            <person name="Lin I.H."/>
            <person name="Jian W.N."/>
            <person name="Wu Y.G."/>
            <person name="Chen S.Y."/>
            <person name="Wong H.C."/>
        </authorList>
    </citation>
    <scope>NUCLEOTIDE SEQUENCE [LARGE SCALE GENOMIC DNA]</scope>
</reference>
<dbReference type="InterPro" id="IPR019289">
    <property type="entry name" value="Phage_tail_E/E"/>
</dbReference>
<dbReference type="RefSeq" id="YP_001039841.1">
    <property type="nucleotide sequence ID" value="NC_009016.1"/>
</dbReference>
<accession>Q6R4W4</accession>
<dbReference type="EMBL" id="EF057797">
    <property type="protein sequence ID" value="AAS38492.1"/>
    <property type="molecule type" value="Genomic_DNA"/>
</dbReference>